<dbReference type="InterPro" id="IPR002129">
    <property type="entry name" value="PyrdxlP-dep_de-COase"/>
</dbReference>
<keyword evidence="4 7" id="KW-0663">Pyridoxal phosphate</keyword>
<keyword evidence="5 8" id="KW-0456">Lyase</keyword>
<reference evidence="10 11" key="1">
    <citation type="submission" date="2020-11" db="EMBL/GenBank/DDBJ databases">
        <title>Kefir isolates.</title>
        <authorList>
            <person name="Marcisauskas S."/>
            <person name="Kim Y."/>
            <person name="Blasche S."/>
        </authorList>
    </citation>
    <scope>NUCLEOTIDE SEQUENCE [LARGE SCALE GENOMIC DNA]</scope>
    <source>
        <strain evidence="10 11">KR</strain>
    </source>
</reference>
<evidence type="ECO:0000313" key="11">
    <source>
        <dbReference type="Proteomes" id="UP000777482"/>
    </source>
</evidence>
<keyword evidence="9" id="KW-0210">Decarboxylase</keyword>
<dbReference type="Gene3D" id="4.10.280.50">
    <property type="match status" value="1"/>
</dbReference>
<dbReference type="Pfam" id="PF00282">
    <property type="entry name" value="Pyridoxal_deC"/>
    <property type="match status" value="1"/>
</dbReference>
<evidence type="ECO:0000256" key="8">
    <source>
        <dbReference type="RuleBase" id="RU000382"/>
    </source>
</evidence>
<feature type="modified residue" description="N6-(pyridoxal phosphate)lysine" evidence="7">
    <location>
        <position position="359"/>
    </location>
</feature>
<dbReference type="InterPro" id="IPR010107">
    <property type="entry name" value="Glutamate_decarboxylase"/>
</dbReference>
<dbReference type="GO" id="GO:0004351">
    <property type="term" value="F:glutamate decarboxylase activity"/>
    <property type="evidence" value="ECO:0007669"/>
    <property type="project" value="UniProtKB-EC"/>
</dbReference>
<comment type="caution">
    <text evidence="10">The sequence shown here is derived from an EMBL/GenBank/DDBJ whole genome shotgun (WGS) entry which is preliminary data.</text>
</comment>
<organism evidence="10 11">
    <name type="scientific">Rhodotorula mucilaginosa</name>
    <name type="common">Yeast</name>
    <name type="synonym">Rhodotorula rubra</name>
    <dbReference type="NCBI Taxonomy" id="5537"/>
    <lineage>
        <taxon>Eukaryota</taxon>
        <taxon>Fungi</taxon>
        <taxon>Dikarya</taxon>
        <taxon>Basidiomycota</taxon>
        <taxon>Pucciniomycotina</taxon>
        <taxon>Microbotryomycetes</taxon>
        <taxon>Sporidiobolales</taxon>
        <taxon>Sporidiobolaceae</taxon>
        <taxon>Rhodotorula</taxon>
    </lineage>
</organism>
<dbReference type="OrthoDB" id="5152799at2759"/>
<keyword evidence="11" id="KW-1185">Reference proteome</keyword>
<proteinExistence type="inferred from homology"/>
<dbReference type="EC" id="4.1.1.15" evidence="3 9"/>
<accession>A0A9P7BA12</accession>
<name>A0A9P7BA12_RHOMI</name>
<dbReference type="Gene3D" id="3.40.640.10">
    <property type="entry name" value="Type I PLP-dependent aspartate aminotransferase-like (Major domain)"/>
    <property type="match status" value="1"/>
</dbReference>
<sequence>MYVLARALDCAGAVGRAAAFQLNSARAFWHDALSTATTPAGRARISADIGADSEGWALTHRSGIHLVPARQRTDEGSSGHANAVSTTVYGSRAAAAGIPRFEMGEEEMDPRLAKRFCQDELLMNGNPHLNLARQNSQSITAYSFVTTYMEHEAVELMNSVASINFIDVEEYPAMAEIESRCVNMLARLFHAPLDNPESEACGVSTVGSSEAIILAVLAAKRRWKKKRQAEGKSTENPNIVMSSAVHVCWEKAARYLEVEERYWYCRKGVYLAEPQELVDLVDENTVLLVGILGTTYTGGYEDIETIHELLVKKNKETGLDVTMHVDAASGGFVTPFVNEKLIWDFRLPLVTSINASGHKFGLAYAGVGWGLWRDKSYIPDEVIFTVNYLGSPQASYTLNFSKSGVQVVGQYYQLLRLGKAGYRAIMTNATETADHLADAVRSMGDGKLFTIISAGQGMSLPLVAWQLAEEKAYDEFAIVAHLRQRGWIVPAYTLPPHTDGIKVVRVVVREDFSRSRCDTFIRDLKETIDYLEKAPTEVQKHLSKNPAAFSANHPAHRRSQTTLMHHEKHSLHGRYGKTHAIC</sequence>
<comment type="similarity">
    <text evidence="2 8">Belongs to the group II decarboxylase family.</text>
</comment>
<dbReference type="GO" id="GO:0030170">
    <property type="term" value="F:pyridoxal phosphate binding"/>
    <property type="evidence" value="ECO:0007669"/>
    <property type="project" value="InterPro"/>
</dbReference>
<dbReference type="InterPro" id="IPR015421">
    <property type="entry name" value="PyrdxlP-dep_Trfase_major"/>
</dbReference>
<evidence type="ECO:0000256" key="6">
    <source>
        <dbReference type="ARBA" id="ARBA00048868"/>
    </source>
</evidence>
<evidence type="ECO:0000256" key="5">
    <source>
        <dbReference type="ARBA" id="ARBA00023239"/>
    </source>
</evidence>
<dbReference type="SUPFAM" id="SSF53383">
    <property type="entry name" value="PLP-dependent transferases"/>
    <property type="match status" value="1"/>
</dbReference>
<evidence type="ECO:0000256" key="9">
    <source>
        <dbReference type="RuleBase" id="RU361171"/>
    </source>
</evidence>
<evidence type="ECO:0000256" key="1">
    <source>
        <dbReference type="ARBA" id="ARBA00001933"/>
    </source>
</evidence>
<dbReference type="PANTHER" id="PTHR43321:SF6">
    <property type="entry name" value="GLUTAMATE DECARBOXYLASE"/>
    <property type="match status" value="1"/>
</dbReference>
<protein>
    <recommendedName>
        <fullName evidence="3 9">Glutamate decarboxylase</fullName>
        <ecNumber evidence="3 9">4.1.1.15</ecNumber>
    </recommendedName>
</protein>
<dbReference type="Proteomes" id="UP000777482">
    <property type="component" value="Unassembled WGS sequence"/>
</dbReference>
<dbReference type="AlphaFoldDB" id="A0A9P7BA12"/>
<evidence type="ECO:0000256" key="7">
    <source>
        <dbReference type="PIRSR" id="PIRSR602129-50"/>
    </source>
</evidence>
<dbReference type="EMBL" id="PUHQ01000005">
    <property type="protein sequence ID" value="KAG0666397.1"/>
    <property type="molecule type" value="Genomic_DNA"/>
</dbReference>
<dbReference type="GO" id="GO:0006538">
    <property type="term" value="P:L-glutamate catabolic process"/>
    <property type="evidence" value="ECO:0007669"/>
    <property type="project" value="TreeGrafter"/>
</dbReference>
<evidence type="ECO:0000313" key="10">
    <source>
        <dbReference type="EMBL" id="KAG0666397.1"/>
    </source>
</evidence>
<dbReference type="PANTHER" id="PTHR43321">
    <property type="entry name" value="GLUTAMATE DECARBOXYLASE"/>
    <property type="match status" value="1"/>
</dbReference>
<evidence type="ECO:0000256" key="3">
    <source>
        <dbReference type="ARBA" id="ARBA00012421"/>
    </source>
</evidence>
<evidence type="ECO:0000256" key="2">
    <source>
        <dbReference type="ARBA" id="ARBA00009533"/>
    </source>
</evidence>
<dbReference type="FunFam" id="3.40.640.10:FF:000017">
    <property type="entry name" value="Glutamate decarboxylase"/>
    <property type="match status" value="1"/>
</dbReference>
<gene>
    <name evidence="10" type="ORF">C6P46_004967</name>
</gene>
<dbReference type="NCBIfam" id="TIGR01788">
    <property type="entry name" value="Glu-decarb-GAD"/>
    <property type="match status" value="1"/>
</dbReference>
<dbReference type="Gene3D" id="3.90.1150.160">
    <property type="match status" value="1"/>
</dbReference>
<comment type="cofactor">
    <cofactor evidence="1 7 8">
        <name>pyridoxal 5'-phosphate</name>
        <dbReference type="ChEBI" id="CHEBI:597326"/>
    </cofactor>
</comment>
<comment type="catalytic activity">
    <reaction evidence="6 9">
        <text>L-glutamate + H(+) = 4-aminobutanoate + CO2</text>
        <dbReference type="Rhea" id="RHEA:17785"/>
        <dbReference type="ChEBI" id="CHEBI:15378"/>
        <dbReference type="ChEBI" id="CHEBI:16526"/>
        <dbReference type="ChEBI" id="CHEBI:29985"/>
        <dbReference type="ChEBI" id="CHEBI:59888"/>
        <dbReference type="EC" id="4.1.1.15"/>
    </reaction>
</comment>
<dbReference type="InterPro" id="IPR015424">
    <property type="entry name" value="PyrdxlP-dep_Trfase"/>
</dbReference>
<dbReference type="GO" id="GO:0005829">
    <property type="term" value="C:cytosol"/>
    <property type="evidence" value="ECO:0007669"/>
    <property type="project" value="TreeGrafter"/>
</dbReference>
<evidence type="ECO:0000256" key="4">
    <source>
        <dbReference type="ARBA" id="ARBA00022898"/>
    </source>
</evidence>